<organism evidence="1 2">
    <name type="scientific">Micavibrio aeruginosavorus (strain ARL-13)</name>
    <dbReference type="NCBI Taxonomy" id="856793"/>
    <lineage>
        <taxon>Bacteria</taxon>
        <taxon>Pseudomonadati</taxon>
        <taxon>Bdellovibrionota</taxon>
        <taxon>Bdellovibrionia</taxon>
        <taxon>Bdellovibrionales</taxon>
        <taxon>Pseudobdellovibrionaceae</taxon>
        <taxon>Micavibrio</taxon>
    </lineage>
</organism>
<dbReference type="EMBL" id="CP002382">
    <property type="protein sequence ID" value="AEP09366.1"/>
    <property type="molecule type" value="Genomic_DNA"/>
</dbReference>
<name>G2KLY7_MICAA</name>
<evidence type="ECO:0000313" key="1">
    <source>
        <dbReference type="EMBL" id="AEP09366.1"/>
    </source>
</evidence>
<dbReference type="HOGENOM" id="CLU_1883359_0_0_5"/>
<sequence length="135" mass="15121">MREHVLSLFNMISGTLARESMNGKNYAVILPTNDEFDAAENILVKSDNPQIKAVATLMRAKGETMRFTTQNPSRHGDLPGFVTFNNRDLAHVFQNAMHDCGHSTTLCEINHKGVVQSLRMQDRNGSCYNVLAVRQ</sequence>
<accession>G2KLY7</accession>
<dbReference type="Proteomes" id="UP000009286">
    <property type="component" value="Chromosome"/>
</dbReference>
<keyword evidence="2" id="KW-1185">Reference proteome</keyword>
<evidence type="ECO:0000313" key="2">
    <source>
        <dbReference type="Proteomes" id="UP000009286"/>
    </source>
</evidence>
<reference evidence="1 2" key="1">
    <citation type="journal article" date="2011" name="BMC Genomics">
        <title>Genomic insights into an obligate epibiotic bacterial predator: Micavibrio aeruginosavorus ARL-13.</title>
        <authorList>
            <person name="Wang Z."/>
            <person name="Kadouri D."/>
            <person name="Wu M."/>
        </authorList>
    </citation>
    <scope>NUCLEOTIDE SEQUENCE [LARGE SCALE GENOMIC DNA]</scope>
    <source>
        <strain evidence="1 2">ARL-13</strain>
    </source>
</reference>
<dbReference type="KEGG" id="mai:MICA_1036"/>
<gene>
    <name evidence="1" type="ordered locus">MICA_1036</name>
</gene>
<dbReference type="STRING" id="856793.MICA_1036"/>
<proteinExistence type="predicted"/>
<dbReference type="RefSeq" id="WP_014102589.1">
    <property type="nucleotide sequence ID" value="NC_016026.1"/>
</dbReference>
<protein>
    <submittedName>
        <fullName evidence="1">Uncharacterized protein</fullName>
    </submittedName>
</protein>
<dbReference type="AlphaFoldDB" id="G2KLY7"/>
<dbReference type="OrthoDB" id="9825326at2"/>